<evidence type="ECO:0000313" key="1">
    <source>
        <dbReference type="EMBL" id="BAL87865.1"/>
    </source>
</evidence>
<dbReference type="STRING" id="512565.AMIS_26450"/>
<dbReference type="InterPro" id="IPR029058">
    <property type="entry name" value="AB_hydrolase_fold"/>
</dbReference>
<dbReference type="SUPFAM" id="SSF53474">
    <property type="entry name" value="alpha/beta-Hydrolases"/>
    <property type="match status" value="1"/>
</dbReference>
<gene>
    <name evidence="1" type="ordered locus">AMIS_26450</name>
</gene>
<dbReference type="AlphaFoldDB" id="I0H4C8"/>
<dbReference type="EMBL" id="AP012319">
    <property type="protein sequence ID" value="BAL87865.1"/>
    <property type="molecule type" value="Genomic_DNA"/>
</dbReference>
<dbReference type="OrthoDB" id="6646510at2"/>
<name>I0H4C8_ACTM4</name>
<dbReference type="PROSITE" id="PS51257">
    <property type="entry name" value="PROKAR_LIPOPROTEIN"/>
    <property type="match status" value="1"/>
</dbReference>
<organism evidence="1 2">
    <name type="scientific">Actinoplanes missouriensis (strain ATCC 14538 / DSM 43046 / CBS 188.64 / JCM 3121 / NBRC 102363 / NCIMB 12654 / NRRL B-3342 / UNCC 431)</name>
    <dbReference type="NCBI Taxonomy" id="512565"/>
    <lineage>
        <taxon>Bacteria</taxon>
        <taxon>Bacillati</taxon>
        <taxon>Actinomycetota</taxon>
        <taxon>Actinomycetes</taxon>
        <taxon>Micromonosporales</taxon>
        <taxon>Micromonosporaceae</taxon>
        <taxon>Actinoplanes</taxon>
    </lineage>
</organism>
<dbReference type="Gene3D" id="3.40.50.1820">
    <property type="entry name" value="alpha/beta hydrolase"/>
    <property type="match status" value="1"/>
</dbReference>
<dbReference type="KEGG" id="ams:AMIS_26450"/>
<dbReference type="PATRIC" id="fig|512565.3.peg.2646"/>
<keyword evidence="2" id="KW-1185">Reference proteome</keyword>
<dbReference type="eggNOG" id="COG4188">
    <property type="taxonomic scope" value="Bacteria"/>
</dbReference>
<dbReference type="HOGENOM" id="CLU_1444824_0_0_11"/>
<evidence type="ECO:0000313" key="2">
    <source>
        <dbReference type="Proteomes" id="UP000007882"/>
    </source>
</evidence>
<proteinExistence type="predicted"/>
<reference evidence="1 2" key="1">
    <citation type="submission" date="2012-02" db="EMBL/GenBank/DDBJ databases">
        <title>Complete genome sequence of Actinoplanes missouriensis 431 (= NBRC 102363).</title>
        <authorList>
            <person name="Ohnishi Y."/>
            <person name="Ishikawa J."/>
            <person name="Sekine M."/>
            <person name="Hosoyama A."/>
            <person name="Harada T."/>
            <person name="Narita H."/>
            <person name="Hata T."/>
            <person name="Konno Y."/>
            <person name="Tutikane K."/>
            <person name="Fujita N."/>
            <person name="Horinouchi S."/>
            <person name="Hayakawa M."/>
        </authorList>
    </citation>
    <scope>NUCLEOTIDE SEQUENCE [LARGE SCALE GENOMIC DNA]</scope>
    <source>
        <strain evidence="2">ATCC 14538 / DSM 43046 / CBS 188.64 / JCM 3121 / NBRC 102363 / NCIMB 12654 / NRRL B-3342 / UNCC 431</strain>
    </source>
</reference>
<dbReference type="Proteomes" id="UP000007882">
    <property type="component" value="Chromosome"/>
</dbReference>
<dbReference type="RefSeq" id="WP_014442760.1">
    <property type="nucleotide sequence ID" value="NC_017093.1"/>
</dbReference>
<accession>I0H4C8</accession>
<sequence>MRQVLIVAVVTAAAVLTGCGTVPSTHRGVAVAALRVGVAEYDLGDTAFQDPPWSGRAEIAAQVHYPADLPGPAPLIIQLHGQAAHCAIDALEAGWPCPPGVRPVPSYRGYDYLGEALARRGFVVVPISANGLNARLGTAAERAHLLNTHLALWRRLAADGTGPLADAFVETRTGHQVTPRFRGRCPA</sequence>
<protein>
    <submittedName>
        <fullName evidence="1">Uncharacterized protein</fullName>
    </submittedName>
</protein>